<proteinExistence type="predicted"/>
<protein>
    <submittedName>
        <fullName evidence="2">Small myristoylated protein-1</fullName>
    </submittedName>
</protein>
<dbReference type="OrthoDB" id="274785at2759"/>
<dbReference type="EMBL" id="NBCO01000011">
    <property type="protein sequence ID" value="ORC89643.1"/>
    <property type="molecule type" value="Genomic_DNA"/>
</dbReference>
<organism evidence="2 3">
    <name type="scientific">Trypanosoma theileri</name>
    <dbReference type="NCBI Taxonomy" id="67003"/>
    <lineage>
        <taxon>Eukaryota</taxon>
        <taxon>Discoba</taxon>
        <taxon>Euglenozoa</taxon>
        <taxon>Kinetoplastea</taxon>
        <taxon>Metakinetoplastina</taxon>
        <taxon>Trypanosomatida</taxon>
        <taxon>Trypanosomatidae</taxon>
        <taxon>Trypanosoma</taxon>
    </lineage>
</organism>
<accession>A0A1X0NYV3</accession>
<dbReference type="RefSeq" id="XP_028883709.1">
    <property type="nucleotide sequence ID" value="XM_029024886.1"/>
</dbReference>
<dbReference type="AlphaFoldDB" id="A0A1X0NYV3"/>
<gene>
    <name evidence="2" type="ORF">TM35_000111770</name>
</gene>
<dbReference type="InterPro" id="IPR015232">
    <property type="entry name" value="DUF1935"/>
</dbReference>
<feature type="domain" description="DUF1935" evidence="1">
    <location>
        <begin position="21"/>
        <end position="120"/>
    </location>
</feature>
<evidence type="ECO:0000313" key="3">
    <source>
        <dbReference type="Proteomes" id="UP000192257"/>
    </source>
</evidence>
<dbReference type="PANTHER" id="PTHR47047">
    <property type="entry name" value="PUTATIVE-RELATED-RELATED"/>
    <property type="match status" value="1"/>
</dbReference>
<dbReference type="SUPFAM" id="SSF101601">
    <property type="entry name" value="Smp-1-like"/>
    <property type="match status" value="1"/>
</dbReference>
<dbReference type="Gene3D" id="2.60.40.1180">
    <property type="entry name" value="Golgi alpha-mannosidase II"/>
    <property type="match status" value="1"/>
</dbReference>
<keyword evidence="3" id="KW-1185">Reference proteome</keyword>
<sequence>MGCGYSVYSEKDDVIFKHTKAPAPGIRKVVKMFKKENGLLFRLELQGGEWAFYNDTDEYEFHVRYVFNGDSDIDALDDATLSEMDDGTVVVELIVYPRETAMFVKGDITGAQGRVEAQPVSERYKREKIKRKVLAKGG</sequence>
<dbReference type="Proteomes" id="UP000192257">
    <property type="component" value="Unassembled WGS sequence"/>
</dbReference>
<dbReference type="PANTHER" id="PTHR47047:SF4">
    <property type="entry name" value="CYSTEINE PEPTIDASE, PUTATIVE CYSTEINE PEPTIDASE, CLAN CA, FAMILY C2, PUTATIVE-RELATED"/>
    <property type="match status" value="1"/>
</dbReference>
<dbReference type="InterPro" id="IPR036310">
    <property type="entry name" value="Smp-1-like_sf"/>
</dbReference>
<name>A0A1X0NYV3_9TRYP</name>
<evidence type="ECO:0000313" key="2">
    <source>
        <dbReference type="EMBL" id="ORC89643.1"/>
    </source>
</evidence>
<dbReference type="GeneID" id="39984666"/>
<comment type="caution">
    <text evidence="2">The sequence shown here is derived from an EMBL/GenBank/DDBJ whole genome shotgun (WGS) entry which is preliminary data.</text>
</comment>
<evidence type="ECO:0000259" key="1">
    <source>
        <dbReference type="Pfam" id="PF09149"/>
    </source>
</evidence>
<reference evidence="2 3" key="1">
    <citation type="submission" date="2017-03" db="EMBL/GenBank/DDBJ databases">
        <title>An alternative strategy for trypanosome survival in the mammalian bloodstream revealed through genome and transcriptome analysis of the ubiquitous bovine parasite Trypanosoma (Megatrypanum) theileri.</title>
        <authorList>
            <person name="Kelly S."/>
            <person name="Ivens A."/>
            <person name="Mott A."/>
            <person name="O'Neill E."/>
            <person name="Emms D."/>
            <person name="Macleod O."/>
            <person name="Voorheis P."/>
            <person name="Matthews J."/>
            <person name="Matthews K."/>
            <person name="Carrington M."/>
        </authorList>
    </citation>
    <scope>NUCLEOTIDE SEQUENCE [LARGE SCALE GENOMIC DNA]</scope>
    <source>
        <strain evidence="2">Edinburgh</strain>
    </source>
</reference>
<dbReference type="InterPro" id="IPR013780">
    <property type="entry name" value="Glyco_hydro_b"/>
</dbReference>
<dbReference type="VEuPathDB" id="TriTrypDB:TM35_000111770"/>
<dbReference type="Pfam" id="PF09149">
    <property type="entry name" value="DUF1935"/>
    <property type="match status" value="1"/>
</dbReference>